<keyword evidence="3" id="KW-0804">Transcription</keyword>
<dbReference type="PROSITE" id="PS51525">
    <property type="entry name" value="NET"/>
    <property type="match status" value="1"/>
</dbReference>
<gene>
    <name evidence="8" type="ORF">CB5_LOCUS23500</name>
</gene>
<feature type="compositionally biased region" description="Basic and acidic residues" evidence="5">
    <location>
        <begin position="177"/>
        <end position="189"/>
    </location>
</feature>
<dbReference type="Gene3D" id="1.20.920.10">
    <property type="entry name" value="Bromodomain-like"/>
    <property type="match status" value="1"/>
</dbReference>
<evidence type="ECO:0000256" key="2">
    <source>
        <dbReference type="ARBA" id="ARBA00023117"/>
    </source>
</evidence>
<organism evidence="8">
    <name type="scientific">Ananas comosus var. bracteatus</name>
    <name type="common">red pineapple</name>
    <dbReference type="NCBI Taxonomy" id="296719"/>
    <lineage>
        <taxon>Eukaryota</taxon>
        <taxon>Viridiplantae</taxon>
        <taxon>Streptophyta</taxon>
        <taxon>Embryophyta</taxon>
        <taxon>Tracheophyta</taxon>
        <taxon>Spermatophyta</taxon>
        <taxon>Magnoliopsida</taxon>
        <taxon>Liliopsida</taxon>
        <taxon>Poales</taxon>
        <taxon>Bromeliaceae</taxon>
        <taxon>Bromelioideae</taxon>
        <taxon>Ananas</taxon>
    </lineage>
</organism>
<evidence type="ECO:0000256" key="3">
    <source>
        <dbReference type="ARBA" id="ARBA00023163"/>
    </source>
</evidence>
<name>A0A6V7QAQ6_ANACO</name>
<dbReference type="AlphaFoldDB" id="A0A6V7QAQ6"/>
<dbReference type="PROSITE" id="PS50014">
    <property type="entry name" value="BROMODOMAIN_2"/>
    <property type="match status" value="1"/>
</dbReference>
<proteinExistence type="predicted"/>
<feature type="region of interest" description="Disordered" evidence="5">
    <location>
        <begin position="322"/>
        <end position="384"/>
    </location>
</feature>
<feature type="domain" description="Bromo" evidence="6">
    <location>
        <begin position="221"/>
        <end position="293"/>
    </location>
</feature>
<feature type="compositionally biased region" description="Pro residues" evidence="5">
    <location>
        <begin position="347"/>
        <end position="374"/>
    </location>
</feature>
<feature type="compositionally biased region" description="Polar residues" evidence="5">
    <location>
        <begin position="71"/>
        <end position="87"/>
    </location>
</feature>
<feature type="compositionally biased region" description="Polar residues" evidence="5">
    <location>
        <begin position="29"/>
        <end position="45"/>
    </location>
</feature>
<dbReference type="Pfam" id="PF17035">
    <property type="entry name" value="BET"/>
    <property type="match status" value="1"/>
</dbReference>
<feature type="domain" description="NET" evidence="7">
    <location>
        <begin position="402"/>
        <end position="483"/>
    </location>
</feature>
<dbReference type="InterPro" id="IPR001487">
    <property type="entry name" value="Bromodomain"/>
</dbReference>
<evidence type="ECO:0008006" key="9">
    <source>
        <dbReference type="Google" id="ProtNLM"/>
    </source>
</evidence>
<reference evidence="8" key="1">
    <citation type="submission" date="2020-07" db="EMBL/GenBank/DDBJ databases">
        <authorList>
            <person name="Lin J."/>
        </authorList>
    </citation>
    <scope>NUCLEOTIDE SEQUENCE</scope>
</reference>
<feature type="compositionally biased region" description="Acidic residues" evidence="5">
    <location>
        <begin position="587"/>
        <end position="599"/>
    </location>
</feature>
<feature type="compositionally biased region" description="Acidic residues" evidence="5">
    <location>
        <begin position="533"/>
        <end position="542"/>
    </location>
</feature>
<evidence type="ECO:0000313" key="8">
    <source>
        <dbReference type="EMBL" id="CAD1840289.1"/>
    </source>
</evidence>
<keyword evidence="2 4" id="KW-0103">Bromodomain</keyword>
<feature type="region of interest" description="Disordered" evidence="5">
    <location>
        <begin position="484"/>
        <end position="599"/>
    </location>
</feature>
<dbReference type="EMBL" id="LR862134">
    <property type="protein sequence ID" value="CAD1840289.1"/>
    <property type="molecule type" value="Genomic_DNA"/>
</dbReference>
<feature type="compositionally biased region" description="Low complexity" evidence="5">
    <location>
        <begin position="561"/>
        <end position="586"/>
    </location>
</feature>
<dbReference type="InterPro" id="IPR036427">
    <property type="entry name" value="Bromodomain-like_sf"/>
</dbReference>
<protein>
    <recommendedName>
        <fullName evidence="9">Transcription factor GTE7-like</fullName>
    </recommendedName>
</protein>
<dbReference type="SMART" id="SM00297">
    <property type="entry name" value="BROMO"/>
    <property type="match status" value="1"/>
</dbReference>
<evidence type="ECO:0000256" key="1">
    <source>
        <dbReference type="ARBA" id="ARBA00023015"/>
    </source>
</evidence>
<dbReference type="PRINTS" id="PR00503">
    <property type="entry name" value="BROMODOMAIN"/>
</dbReference>
<evidence type="ECO:0000259" key="7">
    <source>
        <dbReference type="PROSITE" id="PS51525"/>
    </source>
</evidence>
<evidence type="ECO:0000259" key="6">
    <source>
        <dbReference type="PROSITE" id="PS50014"/>
    </source>
</evidence>
<sequence>MASAVIATRNEPCWGERKVYMRKTPIPNPNHSNPRPGALNSTAISNAGDRAGPPHGQFRHPDPEDVPISGTALSDDSSSFNRKSTGLNHRREPFGGDGSSGGGYVTFNISTYSRKELRDLRRRLVSELELVRSLVSRIESQDHHQHLTTRSAGFSSREVNASHGALEKRPYPSSDLPTKDKNAPREPKRLATAASVAVAPEAEKLLSAMMKKCGQILTKLMKNKKSVWFNSAVDVVGMGLHDYFQIIKHPMDLGSVKSKLSKGLYPSPSEFAADVRLTFNNALLYNPEGHEVHKLADQFLKLFDGLFGPSFEQYEKQWRAISRGEEEKPRVSSGSRVPMSESAVRPDPIPVNPFPPPAPAPALAPAPAPSPAPATAPVHPKLLPPQQYPVAARTAFGKQPKPRAKDPNKRPMSFAEKQKLSLGLQSLPEEKMAQVLQIVRKRNLDPAQHGDEIELDIEMMDTETLWELDRFVCNCKKMMSKMRRQDAMNAAHPSVPHAQPTTEAGGGGDRQSSIADNAPDTLAAKKGKVGDSAAEEDVDIGDEMPSTNYPPVVIEKDEHSASSSGSSGSDSSSSSSDSESGSSSQSDSDEDDDVAQSPC</sequence>
<feature type="compositionally biased region" description="Polar residues" evidence="5">
    <location>
        <begin position="148"/>
        <end position="159"/>
    </location>
</feature>
<feature type="region of interest" description="Disordered" evidence="5">
    <location>
        <begin position="141"/>
        <end position="191"/>
    </location>
</feature>
<dbReference type="SUPFAM" id="SSF47370">
    <property type="entry name" value="Bromodomain"/>
    <property type="match status" value="1"/>
</dbReference>
<evidence type="ECO:0000256" key="4">
    <source>
        <dbReference type="PROSITE-ProRule" id="PRU00035"/>
    </source>
</evidence>
<dbReference type="Gene3D" id="1.20.1270.220">
    <property type="match status" value="1"/>
</dbReference>
<keyword evidence="1" id="KW-0805">Transcription regulation</keyword>
<dbReference type="InterPro" id="IPR027353">
    <property type="entry name" value="NET_dom"/>
</dbReference>
<accession>A0A6V7QAQ6</accession>
<evidence type="ECO:0000256" key="5">
    <source>
        <dbReference type="SAM" id="MobiDB-lite"/>
    </source>
</evidence>
<dbReference type="PANTHER" id="PTHR45926">
    <property type="entry name" value="OSJNBA0053K19.4 PROTEIN"/>
    <property type="match status" value="1"/>
</dbReference>
<dbReference type="Pfam" id="PF00439">
    <property type="entry name" value="Bromodomain"/>
    <property type="match status" value="1"/>
</dbReference>
<feature type="region of interest" description="Disordered" evidence="5">
    <location>
        <begin position="24"/>
        <end position="103"/>
    </location>
</feature>
<dbReference type="InterPro" id="IPR038336">
    <property type="entry name" value="NET_sf"/>
</dbReference>